<dbReference type="InterPro" id="IPR036629">
    <property type="entry name" value="YjbJ_sf"/>
</dbReference>
<dbReference type="PANTHER" id="PTHR34977:SF1">
    <property type="entry name" value="UPF0337 PROTEIN YJBJ"/>
    <property type="match status" value="1"/>
</dbReference>
<accession>A0ABT5T8B3</accession>
<dbReference type="InterPro" id="IPR026042">
    <property type="entry name" value="YjbJ"/>
</dbReference>
<organism evidence="3 4">
    <name type="scientific">Roseinatronobacter alkalisoli</name>
    <dbReference type="NCBI Taxonomy" id="3028235"/>
    <lineage>
        <taxon>Bacteria</taxon>
        <taxon>Pseudomonadati</taxon>
        <taxon>Pseudomonadota</taxon>
        <taxon>Alphaproteobacteria</taxon>
        <taxon>Rhodobacterales</taxon>
        <taxon>Paracoccaceae</taxon>
        <taxon>Roseinatronobacter</taxon>
    </lineage>
</organism>
<sequence length="65" mass="7428">MNWDILEGKWKQFTGSAKENWGKLTNDDLDQAAGKRDKLVGKIQEKYGIAKDEAEKQVDSWSSKL</sequence>
<name>A0ABT5T8B3_9RHOB</name>
<comment type="similarity">
    <text evidence="1">Belongs to the UPF0337 (CsbD) family.</text>
</comment>
<dbReference type="PANTHER" id="PTHR34977">
    <property type="entry name" value="UPF0337 PROTEIN YJBJ"/>
    <property type="match status" value="1"/>
</dbReference>
<dbReference type="InterPro" id="IPR050423">
    <property type="entry name" value="UPF0337_stress_rsp"/>
</dbReference>
<dbReference type="PIRSF" id="PIRSF039008">
    <property type="entry name" value="YjbJ"/>
    <property type="match status" value="1"/>
</dbReference>
<dbReference type="Pfam" id="PF05532">
    <property type="entry name" value="CsbD"/>
    <property type="match status" value="1"/>
</dbReference>
<protein>
    <submittedName>
        <fullName evidence="3">CsbD family protein</fullName>
    </submittedName>
</protein>
<dbReference type="Proteomes" id="UP001431784">
    <property type="component" value="Unassembled WGS sequence"/>
</dbReference>
<proteinExistence type="inferred from homology"/>
<reference evidence="3" key="1">
    <citation type="submission" date="2023-02" db="EMBL/GenBank/DDBJ databases">
        <title>Description of Roseinatronobacter alkalisoli sp. nov., an alkaliphilic bacerium isolated from soda soil.</title>
        <authorList>
            <person name="Wei W."/>
        </authorList>
    </citation>
    <scope>NUCLEOTIDE SEQUENCE</scope>
    <source>
        <strain evidence="3">HJB301</strain>
    </source>
</reference>
<dbReference type="SUPFAM" id="SSF69047">
    <property type="entry name" value="Hypothetical protein YjbJ"/>
    <property type="match status" value="1"/>
</dbReference>
<feature type="domain" description="CsbD-like" evidence="2">
    <location>
        <begin position="4"/>
        <end position="56"/>
    </location>
</feature>
<evidence type="ECO:0000313" key="4">
    <source>
        <dbReference type="Proteomes" id="UP001431784"/>
    </source>
</evidence>
<evidence type="ECO:0000313" key="3">
    <source>
        <dbReference type="EMBL" id="MDD7971362.1"/>
    </source>
</evidence>
<comment type="caution">
    <text evidence="3">The sequence shown here is derived from an EMBL/GenBank/DDBJ whole genome shotgun (WGS) entry which is preliminary data.</text>
</comment>
<evidence type="ECO:0000259" key="2">
    <source>
        <dbReference type="Pfam" id="PF05532"/>
    </source>
</evidence>
<keyword evidence="4" id="KW-1185">Reference proteome</keyword>
<dbReference type="EMBL" id="JAQZSM010000007">
    <property type="protein sequence ID" value="MDD7971362.1"/>
    <property type="molecule type" value="Genomic_DNA"/>
</dbReference>
<dbReference type="RefSeq" id="WP_274352047.1">
    <property type="nucleotide sequence ID" value="NZ_JAQZSM010000007.1"/>
</dbReference>
<dbReference type="Gene3D" id="1.10.1470.10">
    <property type="entry name" value="YjbJ"/>
    <property type="match status" value="1"/>
</dbReference>
<dbReference type="InterPro" id="IPR008462">
    <property type="entry name" value="CsbD"/>
</dbReference>
<evidence type="ECO:0000256" key="1">
    <source>
        <dbReference type="ARBA" id="ARBA00009129"/>
    </source>
</evidence>
<gene>
    <name evidence="3" type="ORF">PUT78_09620</name>
</gene>